<comment type="subcellular location">
    <subcellularLocation>
        <location evidence="1">Membrane</location>
        <topology evidence="1">Multi-pass membrane protein</topology>
    </subcellularLocation>
</comment>
<keyword evidence="6" id="KW-0472">Membrane</keyword>
<evidence type="ECO:0000256" key="6">
    <source>
        <dbReference type="ARBA" id="ARBA00023136"/>
    </source>
</evidence>
<dbReference type="PANTHER" id="PTHR36838:SF3">
    <property type="entry name" value="TRANSPORTER AUXIN EFFLUX CARRIER EC FAMILY"/>
    <property type="match status" value="1"/>
</dbReference>
<dbReference type="InterPro" id="IPR004776">
    <property type="entry name" value="Mem_transp_PIN-like"/>
</dbReference>
<dbReference type="KEGG" id="ccot:CCAX7_007000"/>
<evidence type="ECO:0000313" key="8">
    <source>
        <dbReference type="Proteomes" id="UP000287394"/>
    </source>
</evidence>
<evidence type="ECO:0000256" key="1">
    <source>
        <dbReference type="ARBA" id="ARBA00004141"/>
    </source>
</evidence>
<name>A0A402D1N4_9BACT</name>
<keyword evidence="4" id="KW-0812">Transmembrane</keyword>
<dbReference type="OrthoDB" id="9798064at2"/>
<evidence type="ECO:0000256" key="4">
    <source>
        <dbReference type="ARBA" id="ARBA00022692"/>
    </source>
</evidence>
<evidence type="ECO:0000313" key="7">
    <source>
        <dbReference type="EMBL" id="BDI28649.1"/>
    </source>
</evidence>
<keyword evidence="8" id="KW-1185">Reference proteome</keyword>
<dbReference type="PANTHER" id="PTHR36838">
    <property type="entry name" value="AUXIN EFFLUX CARRIER FAMILY PROTEIN"/>
    <property type="match status" value="1"/>
</dbReference>
<dbReference type="FunCoup" id="A0A402D1N4">
    <property type="interactions" value="47"/>
</dbReference>
<keyword evidence="2" id="KW-0813">Transport</keyword>
<proteinExistence type="predicted"/>
<evidence type="ECO:0000256" key="3">
    <source>
        <dbReference type="ARBA" id="ARBA00022475"/>
    </source>
</evidence>
<keyword evidence="3" id="KW-1003">Cell membrane</keyword>
<evidence type="ECO:0000256" key="2">
    <source>
        <dbReference type="ARBA" id="ARBA00022448"/>
    </source>
</evidence>
<dbReference type="EMBL" id="AP025739">
    <property type="protein sequence ID" value="BDI28649.1"/>
    <property type="molecule type" value="Genomic_DNA"/>
</dbReference>
<dbReference type="Proteomes" id="UP000287394">
    <property type="component" value="Chromosome"/>
</dbReference>
<dbReference type="RefSeq" id="WP_119323406.1">
    <property type="nucleotide sequence ID" value="NZ_AP025739.1"/>
</dbReference>
<evidence type="ECO:0000256" key="5">
    <source>
        <dbReference type="ARBA" id="ARBA00022989"/>
    </source>
</evidence>
<protein>
    <submittedName>
        <fullName evidence="7">Uncharacterized protein</fullName>
    </submittedName>
</protein>
<keyword evidence="5" id="KW-1133">Transmembrane helix</keyword>
<sequence length="311" mass="32998">MQSVLNAVLPIFALIFVGYFCARRGVLAPSAVDHLNTFVVRLALPVVLFQSMAQITWGEVDHPGFLAAFVGGMAATFVVSFALDRRKSHRLADKSIEGLGASYPNTGFMGIPLCLAVFGERGLPPAAISSFLIACVLFAGAIVLIEMDLQQEKSLGRTLVKAARSLATNPLLVAPVIGLLCAALHVTLPIPILRFTTLLGAAASPCALVTIGLFLAQPAASCEMSTVWRLVVLKLLFQPVVTGALAFCVFPMPPLWSHTALLLSALPIGTGPFMLAKLYDREAAVTSRAILFSTLISVVTISALVAWNGRE</sequence>
<accession>A0A402D1N4</accession>
<dbReference type="GO" id="GO:0016020">
    <property type="term" value="C:membrane"/>
    <property type="evidence" value="ECO:0007669"/>
    <property type="project" value="UniProtKB-SubCell"/>
</dbReference>
<organism evidence="7 8">
    <name type="scientific">Capsulimonas corticalis</name>
    <dbReference type="NCBI Taxonomy" id="2219043"/>
    <lineage>
        <taxon>Bacteria</taxon>
        <taxon>Bacillati</taxon>
        <taxon>Armatimonadota</taxon>
        <taxon>Armatimonadia</taxon>
        <taxon>Capsulimonadales</taxon>
        <taxon>Capsulimonadaceae</taxon>
        <taxon>Capsulimonas</taxon>
    </lineage>
</organism>
<dbReference type="GO" id="GO:0055085">
    <property type="term" value="P:transmembrane transport"/>
    <property type="evidence" value="ECO:0007669"/>
    <property type="project" value="InterPro"/>
</dbReference>
<dbReference type="Pfam" id="PF03547">
    <property type="entry name" value="Mem_trans"/>
    <property type="match status" value="1"/>
</dbReference>
<gene>
    <name evidence="7" type="ORF">CCAX7_007000</name>
</gene>
<dbReference type="AlphaFoldDB" id="A0A402D1N4"/>
<reference evidence="7 8" key="1">
    <citation type="journal article" date="2019" name="Int. J. Syst. Evol. Microbiol.">
        <title>Capsulimonas corticalis gen. nov., sp. nov., an aerobic capsulated bacterium, of a novel bacterial order, Capsulimonadales ord. nov., of the class Armatimonadia of the phylum Armatimonadetes.</title>
        <authorList>
            <person name="Li J."/>
            <person name="Kudo C."/>
            <person name="Tonouchi A."/>
        </authorList>
    </citation>
    <scope>NUCLEOTIDE SEQUENCE [LARGE SCALE GENOMIC DNA]</scope>
    <source>
        <strain evidence="7 8">AX-7</strain>
    </source>
</reference>